<dbReference type="InterPro" id="IPR041988">
    <property type="entry name" value="Ribosomal_uL24_KOW"/>
</dbReference>
<proteinExistence type="inferred from homology"/>
<keyword evidence="5" id="KW-0699">rRNA-binding</keyword>
<dbReference type="PANTHER" id="PTHR12903">
    <property type="entry name" value="MITOCHONDRIAL RIBOSOMAL PROTEIN L24"/>
    <property type="match status" value="1"/>
</dbReference>
<evidence type="ECO:0000256" key="5">
    <source>
        <dbReference type="HAMAP-Rule" id="MF_01326"/>
    </source>
</evidence>
<dbReference type="InterPro" id="IPR057264">
    <property type="entry name" value="Ribosomal_uL24_C"/>
</dbReference>
<dbReference type="NCBIfam" id="TIGR01079">
    <property type="entry name" value="rplX_bact"/>
    <property type="match status" value="1"/>
</dbReference>
<protein>
    <recommendedName>
        <fullName evidence="4 5">Large ribosomal subunit protein uL24</fullName>
    </recommendedName>
</protein>
<reference evidence="7 8" key="1">
    <citation type="submission" date="2015-07" db="EMBL/GenBank/DDBJ databases">
        <title>Genome sequence of Levilinea saccharolytica DSM 16555.</title>
        <authorList>
            <person name="Hemp J."/>
            <person name="Ward L.M."/>
            <person name="Pace L.A."/>
            <person name="Fischer W.W."/>
        </authorList>
    </citation>
    <scope>NUCLEOTIDE SEQUENCE [LARGE SCALE GENOMIC DNA]</scope>
    <source>
        <strain evidence="7 8">KIBI-1</strain>
    </source>
</reference>
<dbReference type="GO" id="GO:0003735">
    <property type="term" value="F:structural constituent of ribosome"/>
    <property type="evidence" value="ECO:0007669"/>
    <property type="project" value="InterPro"/>
</dbReference>
<keyword evidence="2 5" id="KW-0689">Ribosomal protein</keyword>
<dbReference type="RefSeq" id="WP_062419000.1">
    <property type="nucleotide sequence ID" value="NZ_DF967974.1"/>
</dbReference>
<dbReference type="Pfam" id="PF17136">
    <property type="entry name" value="ribosomal_L24"/>
    <property type="match status" value="1"/>
</dbReference>
<gene>
    <name evidence="5" type="primary">rplX</name>
    <name evidence="7" type="ORF">ADN01_07810</name>
</gene>
<comment type="function">
    <text evidence="5">One of the proteins that surrounds the polypeptide exit tunnel on the outside of the subunit.</text>
</comment>
<evidence type="ECO:0000259" key="6">
    <source>
        <dbReference type="Pfam" id="PF17136"/>
    </source>
</evidence>
<dbReference type="CDD" id="cd06089">
    <property type="entry name" value="KOW_RPL26"/>
    <property type="match status" value="1"/>
</dbReference>
<dbReference type="HAMAP" id="MF_01326_B">
    <property type="entry name" value="Ribosomal_uL24_B"/>
    <property type="match status" value="1"/>
</dbReference>
<accession>A0A0P6Y2V3</accession>
<name>A0A0P6Y2V3_9CHLR</name>
<comment type="subunit">
    <text evidence="5">Part of the 50S ribosomal subunit.</text>
</comment>
<keyword evidence="5" id="KW-0694">RNA-binding</keyword>
<evidence type="ECO:0000313" key="7">
    <source>
        <dbReference type="EMBL" id="KPL83603.1"/>
    </source>
</evidence>
<dbReference type="EMBL" id="LGCM01000029">
    <property type="protein sequence ID" value="KPL83603.1"/>
    <property type="molecule type" value="Genomic_DNA"/>
</dbReference>
<evidence type="ECO:0000256" key="1">
    <source>
        <dbReference type="ARBA" id="ARBA00010618"/>
    </source>
</evidence>
<dbReference type="GO" id="GO:0005840">
    <property type="term" value="C:ribosome"/>
    <property type="evidence" value="ECO:0007669"/>
    <property type="project" value="UniProtKB-KW"/>
</dbReference>
<evidence type="ECO:0000256" key="2">
    <source>
        <dbReference type="ARBA" id="ARBA00022980"/>
    </source>
</evidence>
<evidence type="ECO:0000313" key="8">
    <source>
        <dbReference type="Proteomes" id="UP000050501"/>
    </source>
</evidence>
<comment type="similarity">
    <text evidence="1 5">Belongs to the universal ribosomal protein uL24 family.</text>
</comment>
<sequence>MSVKIRKGDQIEVISGRSEDKGKRGEVIKVNPDAGRVVVQGVNLRTKHQRQVQAKGRTMNPGLVRFESPIHISNVMLVCPKCNKATRVGLSRDGEKVQRICKRCNGLIDE</sequence>
<dbReference type="GO" id="GO:0019843">
    <property type="term" value="F:rRNA binding"/>
    <property type="evidence" value="ECO:0007669"/>
    <property type="project" value="UniProtKB-UniRule"/>
</dbReference>
<dbReference type="Gene3D" id="2.30.30.30">
    <property type="match status" value="1"/>
</dbReference>
<evidence type="ECO:0000256" key="3">
    <source>
        <dbReference type="ARBA" id="ARBA00023274"/>
    </source>
</evidence>
<dbReference type="InterPro" id="IPR014722">
    <property type="entry name" value="Rib_uL2_dom2"/>
</dbReference>
<dbReference type="GO" id="GO:1990904">
    <property type="term" value="C:ribonucleoprotein complex"/>
    <property type="evidence" value="ECO:0007669"/>
    <property type="project" value="UniProtKB-KW"/>
</dbReference>
<comment type="function">
    <text evidence="5">One of two assembly initiator proteins, it binds directly to the 5'-end of the 23S rRNA, where it nucleates assembly of the 50S subunit.</text>
</comment>
<dbReference type="SUPFAM" id="SSF50104">
    <property type="entry name" value="Translation proteins SH3-like domain"/>
    <property type="match status" value="1"/>
</dbReference>
<keyword evidence="3 5" id="KW-0687">Ribonucleoprotein</keyword>
<dbReference type="InterPro" id="IPR003256">
    <property type="entry name" value="Ribosomal_uL24"/>
</dbReference>
<organism evidence="7 8">
    <name type="scientific">Levilinea saccharolytica</name>
    <dbReference type="NCBI Taxonomy" id="229921"/>
    <lineage>
        <taxon>Bacteria</taxon>
        <taxon>Bacillati</taxon>
        <taxon>Chloroflexota</taxon>
        <taxon>Anaerolineae</taxon>
        <taxon>Anaerolineales</taxon>
        <taxon>Anaerolineaceae</taxon>
        <taxon>Levilinea</taxon>
    </lineage>
</organism>
<dbReference type="InterPro" id="IPR008991">
    <property type="entry name" value="Translation_prot_SH3-like_sf"/>
</dbReference>
<feature type="domain" description="Large ribosomal subunit protein uL24 C-terminal" evidence="6">
    <location>
        <begin position="42"/>
        <end position="108"/>
    </location>
</feature>
<evidence type="ECO:0000256" key="4">
    <source>
        <dbReference type="ARBA" id="ARBA00035206"/>
    </source>
</evidence>
<dbReference type="PATRIC" id="fig|229921.5.peg.762"/>
<dbReference type="OrthoDB" id="9807419at2"/>
<dbReference type="GO" id="GO:0006412">
    <property type="term" value="P:translation"/>
    <property type="evidence" value="ECO:0007669"/>
    <property type="project" value="UniProtKB-UniRule"/>
</dbReference>
<comment type="caution">
    <text evidence="7">The sequence shown here is derived from an EMBL/GenBank/DDBJ whole genome shotgun (WGS) entry which is preliminary data.</text>
</comment>
<dbReference type="AlphaFoldDB" id="A0A0P6Y2V3"/>
<keyword evidence="8" id="KW-1185">Reference proteome</keyword>
<dbReference type="Proteomes" id="UP000050501">
    <property type="component" value="Unassembled WGS sequence"/>
</dbReference>
<dbReference type="STRING" id="229921.ADN01_07810"/>